<organism evidence="2 3">
    <name type="scientific">Oryzias melastigma</name>
    <name type="common">Marine medaka</name>
    <dbReference type="NCBI Taxonomy" id="30732"/>
    <lineage>
        <taxon>Eukaryota</taxon>
        <taxon>Metazoa</taxon>
        <taxon>Chordata</taxon>
        <taxon>Craniata</taxon>
        <taxon>Vertebrata</taxon>
        <taxon>Euteleostomi</taxon>
        <taxon>Actinopterygii</taxon>
        <taxon>Neopterygii</taxon>
        <taxon>Teleostei</taxon>
        <taxon>Neoteleostei</taxon>
        <taxon>Acanthomorphata</taxon>
        <taxon>Ovalentaria</taxon>
        <taxon>Atherinomorphae</taxon>
        <taxon>Beloniformes</taxon>
        <taxon>Adrianichthyidae</taxon>
        <taxon>Oryziinae</taxon>
        <taxon>Oryzias</taxon>
    </lineage>
</organism>
<evidence type="ECO:0000256" key="1">
    <source>
        <dbReference type="SAM" id="MobiDB-lite"/>
    </source>
</evidence>
<reference evidence="2" key="1">
    <citation type="journal article" name="BMC Genomics">
        <title>Long-read sequencing and de novo genome assembly of marine medaka (Oryzias melastigma).</title>
        <authorList>
            <person name="Liang P."/>
            <person name="Saqib H.S.A."/>
            <person name="Ni X."/>
            <person name="Shen Y."/>
        </authorList>
    </citation>
    <scope>NUCLEOTIDE SEQUENCE</scope>
    <source>
        <strain evidence="2">Bigg-433</strain>
    </source>
</reference>
<protein>
    <submittedName>
        <fullName evidence="2">Uncharacterized protein</fullName>
    </submittedName>
</protein>
<dbReference type="AlphaFoldDB" id="A0A834FHR5"/>
<comment type="caution">
    <text evidence="2">The sequence shown here is derived from an EMBL/GenBank/DDBJ whole genome shotgun (WGS) entry which is preliminary data.</text>
</comment>
<feature type="region of interest" description="Disordered" evidence="1">
    <location>
        <begin position="91"/>
        <end position="111"/>
    </location>
</feature>
<gene>
    <name evidence="2" type="ORF">FQA47_010062</name>
</gene>
<proteinExistence type="predicted"/>
<name>A0A834FHR5_ORYME</name>
<dbReference type="Proteomes" id="UP000646548">
    <property type="component" value="Unassembled WGS sequence"/>
</dbReference>
<evidence type="ECO:0000313" key="2">
    <source>
        <dbReference type="EMBL" id="KAF6734339.1"/>
    </source>
</evidence>
<sequence>MQSMDDCFGSHNSASIVISALHIPNNHPQNLSCQLDIQTTSKPTDPLLFLPLRQVCLLMICQRSLKTTRRMSPTADSVCGKRLNPAYCAEKKKKSAGPGLVSSPSHHKHFP</sequence>
<dbReference type="EMBL" id="WKFB01000135">
    <property type="protein sequence ID" value="KAF6734339.1"/>
    <property type="molecule type" value="Genomic_DNA"/>
</dbReference>
<evidence type="ECO:0000313" key="3">
    <source>
        <dbReference type="Proteomes" id="UP000646548"/>
    </source>
</evidence>
<accession>A0A834FHR5</accession>